<comment type="caution">
    <text evidence="1">The sequence shown here is derived from an EMBL/GenBank/DDBJ whole genome shotgun (WGS) entry which is preliminary data.</text>
</comment>
<gene>
    <name evidence="1" type="ORF">BX611_1995</name>
</gene>
<reference evidence="1 2" key="1">
    <citation type="submission" date="2018-08" db="EMBL/GenBank/DDBJ databases">
        <title>Genomic Encyclopedia of Type Strains, Phase III (KMG-III): the genomes of soil and plant-associated and newly described type strains.</title>
        <authorList>
            <person name="Whitman W."/>
        </authorList>
    </citation>
    <scope>NUCLEOTIDE SEQUENCE [LARGE SCALE GENOMIC DNA]</scope>
    <source>
        <strain evidence="1 2">325-5</strain>
    </source>
</reference>
<dbReference type="OrthoDB" id="288532at2"/>
<protein>
    <submittedName>
        <fullName evidence="1">Sulfotransferase family protein</fullName>
    </submittedName>
</protein>
<dbReference type="AlphaFoldDB" id="A0A3D9RKF3"/>
<organism evidence="1 2">
    <name type="scientific">Lutibacter oceani</name>
    <dbReference type="NCBI Taxonomy" id="1853311"/>
    <lineage>
        <taxon>Bacteria</taxon>
        <taxon>Pseudomonadati</taxon>
        <taxon>Bacteroidota</taxon>
        <taxon>Flavobacteriia</taxon>
        <taxon>Flavobacteriales</taxon>
        <taxon>Flavobacteriaceae</taxon>
        <taxon>Lutibacter</taxon>
    </lineage>
</organism>
<dbReference type="Pfam" id="PF03567">
    <property type="entry name" value="Sulfotransfer_2"/>
    <property type="match status" value="1"/>
</dbReference>
<keyword evidence="2" id="KW-1185">Reference proteome</keyword>
<proteinExistence type="predicted"/>
<dbReference type="EMBL" id="QTTQ01000011">
    <property type="protein sequence ID" value="REE80353.1"/>
    <property type="molecule type" value="Genomic_DNA"/>
</dbReference>
<name>A0A3D9RKF3_9FLAO</name>
<dbReference type="InterPro" id="IPR005331">
    <property type="entry name" value="Sulfotransferase"/>
</dbReference>
<dbReference type="Gene3D" id="3.40.50.300">
    <property type="entry name" value="P-loop containing nucleotide triphosphate hydrolases"/>
    <property type="match status" value="1"/>
</dbReference>
<dbReference type="SUPFAM" id="SSF52540">
    <property type="entry name" value="P-loop containing nucleoside triphosphate hydrolases"/>
    <property type="match status" value="1"/>
</dbReference>
<dbReference type="Proteomes" id="UP000256429">
    <property type="component" value="Unassembled WGS sequence"/>
</dbReference>
<dbReference type="GO" id="GO:0008146">
    <property type="term" value="F:sulfotransferase activity"/>
    <property type="evidence" value="ECO:0007669"/>
    <property type="project" value="InterPro"/>
</dbReference>
<dbReference type="RefSeq" id="WP_115880721.1">
    <property type="nucleotide sequence ID" value="NZ_QTTQ01000011.1"/>
</dbReference>
<keyword evidence="1" id="KW-0808">Transferase</keyword>
<evidence type="ECO:0000313" key="2">
    <source>
        <dbReference type="Proteomes" id="UP000256429"/>
    </source>
</evidence>
<accession>A0A3D9RKF3</accession>
<sequence length="191" mass="22894">MIISHTLKIIFIHVQRTGGSTIINLLKNQLGNNIEILSQHGNARTSETYLLEEYKDYYTFGFTRNPWERILSWYSLIHKNDKKSLAQERKRFEIFIESDYASDFTTQQFHYNTLDYFSNKKGILKVDEILRYENFENEILKLFNKLNLPLTEIPITNNTNLKIFQDFYTKKSKNLIAEKCKKDIEYFNYVF</sequence>
<dbReference type="InterPro" id="IPR027417">
    <property type="entry name" value="P-loop_NTPase"/>
</dbReference>
<dbReference type="GO" id="GO:0016020">
    <property type="term" value="C:membrane"/>
    <property type="evidence" value="ECO:0007669"/>
    <property type="project" value="InterPro"/>
</dbReference>
<evidence type="ECO:0000313" key="1">
    <source>
        <dbReference type="EMBL" id="REE80353.1"/>
    </source>
</evidence>